<sequence length="226" mass="24318">MASSSIHGVVHESLPYIDKDPTPAERSAAESLIAAEQRAFAAPSLPARGRPASFTPALAAELERVSSKRPLDAIDLARYEAQDALPTNTNTTDTTNTTTTSDLLLPPLSRAYASHAYLRARESHLRLLDAYGRNAWLVGNWQAEADLAALERDLAAARRDVDLVNLARRRLQDDVADELRGLEDTWKKGVGRVLETEVATEALRQQVLERRRVGGSGGGGGGGVGA</sequence>
<evidence type="ECO:0000256" key="5">
    <source>
        <dbReference type="ARBA" id="ARBA00023187"/>
    </source>
</evidence>
<dbReference type="OMA" id="SAWQESI"/>
<dbReference type="Proteomes" id="UP000054516">
    <property type="component" value="Unassembled WGS sequence"/>
</dbReference>
<keyword evidence="6" id="KW-0539">Nucleus</keyword>
<evidence type="ECO:0000256" key="2">
    <source>
        <dbReference type="ARBA" id="ARBA00010788"/>
    </source>
</evidence>
<dbReference type="GO" id="GO:0006397">
    <property type="term" value="P:mRNA processing"/>
    <property type="evidence" value="ECO:0007669"/>
    <property type="project" value="UniProtKB-KW"/>
</dbReference>
<dbReference type="GO" id="GO:0008380">
    <property type="term" value="P:RNA splicing"/>
    <property type="evidence" value="ECO:0007669"/>
    <property type="project" value="UniProtKB-KW"/>
</dbReference>
<evidence type="ECO:0000313" key="9">
    <source>
        <dbReference type="EMBL" id="GAP91184.1"/>
    </source>
</evidence>
<dbReference type="AlphaFoldDB" id="A0A1W2TRQ3"/>
<accession>A0A1W2TRQ3</accession>
<keyword evidence="5" id="KW-0508">mRNA splicing</keyword>
<dbReference type="Pfam" id="PF05700">
    <property type="entry name" value="BCAS2"/>
    <property type="match status" value="1"/>
</dbReference>
<reference evidence="9" key="1">
    <citation type="submission" date="2016-03" db="EMBL/GenBank/DDBJ databases">
        <title>Draft genome sequence of Rosellinia necatrix.</title>
        <authorList>
            <person name="Kanematsu S."/>
        </authorList>
    </citation>
    <scope>NUCLEOTIDE SEQUENCE [LARGE SCALE GENOMIC DNA]</scope>
    <source>
        <strain evidence="9">W97</strain>
    </source>
</reference>
<dbReference type="GO" id="GO:0071011">
    <property type="term" value="C:precatalytic spliceosome"/>
    <property type="evidence" value="ECO:0007669"/>
    <property type="project" value="TreeGrafter"/>
</dbReference>
<dbReference type="GO" id="GO:0071013">
    <property type="term" value="C:catalytic step 2 spliceosome"/>
    <property type="evidence" value="ECO:0007669"/>
    <property type="project" value="TreeGrafter"/>
</dbReference>
<dbReference type="EMBL" id="DF977498">
    <property type="protein sequence ID" value="GAP91184.1"/>
    <property type="molecule type" value="Genomic_DNA"/>
</dbReference>
<feature type="coiled-coil region" evidence="7">
    <location>
        <begin position="140"/>
        <end position="167"/>
    </location>
</feature>
<protein>
    <submittedName>
        <fullName evidence="9">Putative bcas2 family protein</fullName>
    </submittedName>
</protein>
<dbReference type="PANTHER" id="PTHR13296">
    <property type="entry name" value="BCAS2 PROTEIN"/>
    <property type="match status" value="1"/>
</dbReference>
<evidence type="ECO:0000256" key="8">
    <source>
        <dbReference type="SAM" id="MobiDB-lite"/>
    </source>
</evidence>
<dbReference type="GO" id="GO:0000974">
    <property type="term" value="C:Prp19 complex"/>
    <property type="evidence" value="ECO:0007669"/>
    <property type="project" value="TreeGrafter"/>
</dbReference>
<comment type="similarity">
    <text evidence="2">Belongs to the SPF27 family.</text>
</comment>
<dbReference type="OrthoDB" id="205794at2759"/>
<evidence type="ECO:0000256" key="7">
    <source>
        <dbReference type="SAM" id="Coils"/>
    </source>
</evidence>
<keyword evidence="3" id="KW-0507">mRNA processing</keyword>
<organism evidence="9">
    <name type="scientific">Rosellinia necatrix</name>
    <name type="common">White root-rot fungus</name>
    <dbReference type="NCBI Taxonomy" id="77044"/>
    <lineage>
        <taxon>Eukaryota</taxon>
        <taxon>Fungi</taxon>
        <taxon>Dikarya</taxon>
        <taxon>Ascomycota</taxon>
        <taxon>Pezizomycotina</taxon>
        <taxon>Sordariomycetes</taxon>
        <taxon>Xylariomycetidae</taxon>
        <taxon>Xylariales</taxon>
        <taxon>Xylariaceae</taxon>
        <taxon>Rosellinia</taxon>
    </lineage>
</organism>
<evidence type="ECO:0000256" key="1">
    <source>
        <dbReference type="ARBA" id="ARBA00004123"/>
    </source>
</evidence>
<dbReference type="PANTHER" id="PTHR13296:SF0">
    <property type="entry name" value="PRE-MRNA-SPLICING FACTOR SPF27"/>
    <property type="match status" value="1"/>
</dbReference>
<feature type="region of interest" description="Disordered" evidence="8">
    <location>
        <begin position="1"/>
        <end position="31"/>
    </location>
</feature>
<dbReference type="STRING" id="77044.A0A1W2TRQ3"/>
<keyword evidence="10" id="KW-1185">Reference proteome</keyword>
<keyword evidence="7" id="KW-0175">Coiled coil</keyword>
<name>A0A1W2TRQ3_ROSNE</name>
<keyword evidence="4" id="KW-0747">Spliceosome</keyword>
<evidence type="ECO:0000256" key="6">
    <source>
        <dbReference type="ARBA" id="ARBA00023242"/>
    </source>
</evidence>
<evidence type="ECO:0000256" key="4">
    <source>
        <dbReference type="ARBA" id="ARBA00022728"/>
    </source>
</evidence>
<dbReference type="InterPro" id="IPR008409">
    <property type="entry name" value="SPF27"/>
</dbReference>
<evidence type="ECO:0000256" key="3">
    <source>
        <dbReference type="ARBA" id="ARBA00022664"/>
    </source>
</evidence>
<proteinExistence type="inferred from homology"/>
<comment type="subcellular location">
    <subcellularLocation>
        <location evidence="1">Nucleus</location>
    </subcellularLocation>
</comment>
<evidence type="ECO:0000313" key="10">
    <source>
        <dbReference type="Proteomes" id="UP000054516"/>
    </source>
</evidence>
<gene>
    <name evidence="9" type="ORF">SAMD00023353_5300590</name>
</gene>